<sequence length="102" mass="11259">MPISGLVLSLDSTASVDYVVAQIQGDSRLVVGKPSGKRLPLVIDTRDAREDRALWIWLESLPGIAAVNVVYIGFDESGFDDRCERTAPTHRPVSPPSRRIER</sequence>
<organism evidence="2 3">
    <name type="scientific">Eiseniibacteriota bacterium</name>
    <dbReference type="NCBI Taxonomy" id="2212470"/>
    <lineage>
        <taxon>Bacteria</taxon>
        <taxon>Candidatus Eiseniibacteriota</taxon>
    </lineage>
</organism>
<dbReference type="EMBL" id="JAGQHR010000016">
    <property type="protein sequence ID" value="MCA9726282.1"/>
    <property type="molecule type" value="Genomic_DNA"/>
</dbReference>
<name>A0A956RNF0_UNCEI</name>
<reference evidence="2" key="1">
    <citation type="submission" date="2020-04" db="EMBL/GenBank/DDBJ databases">
        <authorList>
            <person name="Zhang T."/>
        </authorList>
    </citation>
    <scope>NUCLEOTIDE SEQUENCE</scope>
    <source>
        <strain evidence="2">HKST-UBA01</strain>
    </source>
</reference>
<dbReference type="Proteomes" id="UP000697710">
    <property type="component" value="Unassembled WGS sequence"/>
</dbReference>
<evidence type="ECO:0000313" key="3">
    <source>
        <dbReference type="Proteomes" id="UP000697710"/>
    </source>
</evidence>
<evidence type="ECO:0000313" key="2">
    <source>
        <dbReference type="EMBL" id="MCA9726282.1"/>
    </source>
</evidence>
<feature type="region of interest" description="Disordered" evidence="1">
    <location>
        <begin position="83"/>
        <end position="102"/>
    </location>
</feature>
<dbReference type="AlphaFoldDB" id="A0A956RNF0"/>
<protein>
    <submittedName>
        <fullName evidence="2">Uncharacterized protein</fullName>
    </submittedName>
</protein>
<proteinExistence type="predicted"/>
<gene>
    <name evidence="2" type="ORF">KC729_01265</name>
</gene>
<evidence type="ECO:0000256" key="1">
    <source>
        <dbReference type="SAM" id="MobiDB-lite"/>
    </source>
</evidence>
<comment type="caution">
    <text evidence="2">The sequence shown here is derived from an EMBL/GenBank/DDBJ whole genome shotgun (WGS) entry which is preliminary data.</text>
</comment>
<reference evidence="2" key="2">
    <citation type="journal article" date="2021" name="Microbiome">
        <title>Successional dynamics and alternative stable states in a saline activated sludge microbial community over 9 years.</title>
        <authorList>
            <person name="Wang Y."/>
            <person name="Ye J."/>
            <person name="Ju F."/>
            <person name="Liu L."/>
            <person name="Boyd J.A."/>
            <person name="Deng Y."/>
            <person name="Parks D.H."/>
            <person name="Jiang X."/>
            <person name="Yin X."/>
            <person name="Woodcroft B.J."/>
            <person name="Tyson G.W."/>
            <person name="Hugenholtz P."/>
            <person name="Polz M.F."/>
            <person name="Zhang T."/>
        </authorList>
    </citation>
    <scope>NUCLEOTIDE SEQUENCE</scope>
    <source>
        <strain evidence="2">HKST-UBA01</strain>
    </source>
</reference>
<accession>A0A956RNF0</accession>